<dbReference type="STRING" id="84029.CROST_22950"/>
<dbReference type="PANTHER" id="PTHR46124">
    <property type="entry name" value="D-AMINOACYL-TRNA DEACYLASE"/>
    <property type="match status" value="1"/>
</dbReference>
<proteinExistence type="predicted"/>
<dbReference type="Proteomes" id="UP000190951">
    <property type="component" value="Chromosome"/>
</dbReference>
<dbReference type="InterPro" id="IPR018228">
    <property type="entry name" value="DNase_TatD-rel_CS"/>
</dbReference>
<dbReference type="PANTHER" id="PTHR46124:SF2">
    <property type="entry name" value="D-AMINOACYL-TRNA DEACYLASE"/>
    <property type="match status" value="1"/>
</dbReference>
<keyword evidence="3" id="KW-1185">Reference proteome</keyword>
<reference evidence="2 3" key="1">
    <citation type="submission" date="2022-04" db="EMBL/GenBank/DDBJ databases">
        <title>Genome sequence of C. roseum typestrain.</title>
        <authorList>
            <person name="Poehlein A."/>
            <person name="Schoch T."/>
            <person name="Duerre P."/>
            <person name="Daniel R."/>
        </authorList>
    </citation>
    <scope>NUCLEOTIDE SEQUENCE [LARGE SCALE GENOMIC DNA]</scope>
    <source>
        <strain evidence="2 3">DSM 7320</strain>
    </source>
</reference>
<dbReference type="InterPro" id="IPR032466">
    <property type="entry name" value="Metal_Hydrolase"/>
</dbReference>
<evidence type="ECO:0000256" key="1">
    <source>
        <dbReference type="ARBA" id="ARBA00022801"/>
    </source>
</evidence>
<dbReference type="Gene3D" id="3.20.20.140">
    <property type="entry name" value="Metal-dependent hydrolases"/>
    <property type="match status" value="1"/>
</dbReference>
<dbReference type="EC" id="3.1.-.-" evidence="2"/>
<gene>
    <name evidence="2" type="primary">ycfH</name>
    <name evidence="2" type="ORF">CROST_019680</name>
</gene>
<dbReference type="KEGG" id="crw:CROST_019680"/>
<dbReference type="PROSITE" id="PS01137">
    <property type="entry name" value="TATD_1"/>
    <property type="match status" value="1"/>
</dbReference>
<dbReference type="RefSeq" id="WP_077834695.1">
    <property type="nucleotide sequence ID" value="NZ_CP096983.1"/>
</dbReference>
<name>A0A1S8L5T7_9CLOT</name>
<dbReference type="CDD" id="cd01310">
    <property type="entry name" value="TatD_DNAse"/>
    <property type="match status" value="1"/>
</dbReference>
<evidence type="ECO:0000313" key="3">
    <source>
        <dbReference type="Proteomes" id="UP000190951"/>
    </source>
</evidence>
<dbReference type="Pfam" id="PF01026">
    <property type="entry name" value="TatD_DNase"/>
    <property type="match status" value="1"/>
</dbReference>
<dbReference type="EMBL" id="CP096983">
    <property type="protein sequence ID" value="URZ11251.1"/>
    <property type="molecule type" value="Genomic_DNA"/>
</dbReference>
<dbReference type="PIRSF" id="PIRSF005902">
    <property type="entry name" value="DNase_TatD"/>
    <property type="match status" value="1"/>
</dbReference>
<evidence type="ECO:0000313" key="2">
    <source>
        <dbReference type="EMBL" id="URZ11251.1"/>
    </source>
</evidence>
<sequence length="245" mass="28847">MFVDAHNHLDFFESKEKLDKALGIIRNEEILTLGCSMDCKSYEFTKKLAVKNKNIIPCFGIHPSKAHENYKKLDKFHEYIKESRIIGEIGLDYVWVKEKEKYPYMKKVFIYFLEQARRYNKITNIHTKGAEGEIYNYIKKYKLKTPIIHWYSGDKDTLRKLLEYGCYFTISVDIEYSKLSKEIVQFLPLDKILTETDGPTSLQWVNGRYGYPSVIKDIVKEIAKIKKVKEGEVEKSILNNFKSLI</sequence>
<keyword evidence="1 2" id="KW-0378">Hydrolase</keyword>
<organism evidence="2 3">
    <name type="scientific">Clostridium felsineum</name>
    <dbReference type="NCBI Taxonomy" id="36839"/>
    <lineage>
        <taxon>Bacteria</taxon>
        <taxon>Bacillati</taxon>
        <taxon>Bacillota</taxon>
        <taxon>Clostridia</taxon>
        <taxon>Eubacteriales</taxon>
        <taxon>Clostridiaceae</taxon>
        <taxon>Clostridium</taxon>
    </lineage>
</organism>
<dbReference type="AlphaFoldDB" id="A0A1S8L5T7"/>
<protein>
    <submittedName>
        <fullName evidence="2">Metal-dependent hydrolase YcfH</fullName>
        <ecNumber evidence="2">3.1.-.-</ecNumber>
    </submittedName>
</protein>
<dbReference type="SUPFAM" id="SSF51556">
    <property type="entry name" value="Metallo-dependent hydrolases"/>
    <property type="match status" value="1"/>
</dbReference>
<dbReference type="InterPro" id="IPR001130">
    <property type="entry name" value="TatD-like"/>
</dbReference>
<accession>A0A1S8L5T7</accession>
<dbReference type="GO" id="GO:0016788">
    <property type="term" value="F:hydrolase activity, acting on ester bonds"/>
    <property type="evidence" value="ECO:0007669"/>
    <property type="project" value="InterPro"/>
</dbReference>